<comment type="caution">
    <text evidence="3">The sequence shown here is derived from an EMBL/GenBank/DDBJ whole genome shotgun (WGS) entry which is preliminary data.</text>
</comment>
<evidence type="ECO:0000313" key="2">
    <source>
        <dbReference type="EMBL" id="KAA1063927.1"/>
    </source>
</evidence>
<dbReference type="Proteomes" id="UP000324748">
    <property type="component" value="Unassembled WGS sequence"/>
</dbReference>
<accession>A0A5B0LNB2</accession>
<name>A0A5B0LNB2_PUCGR</name>
<keyword evidence="4" id="KW-1185">Reference proteome</keyword>
<evidence type="ECO:0000256" key="1">
    <source>
        <dbReference type="SAM" id="SignalP"/>
    </source>
</evidence>
<sequence length="72" mass="8029">MYPIPSVVFLILTTSLGLITAVEEQRDARHPFKCTGIHPVGYCGQKQGYKVYSSKRDLVDHLIEVPPSDTLV</sequence>
<dbReference type="EMBL" id="VDEP01000518">
    <property type="protein sequence ID" value="KAA1063927.1"/>
    <property type="molecule type" value="Genomic_DNA"/>
</dbReference>
<organism evidence="3 4">
    <name type="scientific">Puccinia graminis f. sp. tritici</name>
    <dbReference type="NCBI Taxonomy" id="56615"/>
    <lineage>
        <taxon>Eukaryota</taxon>
        <taxon>Fungi</taxon>
        <taxon>Dikarya</taxon>
        <taxon>Basidiomycota</taxon>
        <taxon>Pucciniomycotina</taxon>
        <taxon>Pucciniomycetes</taxon>
        <taxon>Pucciniales</taxon>
        <taxon>Pucciniaceae</taxon>
        <taxon>Puccinia</taxon>
    </lineage>
</organism>
<dbReference type="Proteomes" id="UP000325313">
    <property type="component" value="Unassembled WGS sequence"/>
</dbReference>
<feature type="signal peptide" evidence="1">
    <location>
        <begin position="1"/>
        <end position="21"/>
    </location>
</feature>
<evidence type="ECO:0000313" key="5">
    <source>
        <dbReference type="Proteomes" id="UP000325313"/>
    </source>
</evidence>
<feature type="chain" id="PRO_5036136997" evidence="1">
    <location>
        <begin position="22"/>
        <end position="72"/>
    </location>
</feature>
<evidence type="ECO:0000313" key="4">
    <source>
        <dbReference type="Proteomes" id="UP000324748"/>
    </source>
</evidence>
<keyword evidence="1" id="KW-0732">Signal</keyword>
<protein>
    <submittedName>
        <fullName evidence="3">Uncharacterized protein</fullName>
    </submittedName>
</protein>
<evidence type="ECO:0000313" key="3">
    <source>
        <dbReference type="EMBL" id="KAA1065689.1"/>
    </source>
</evidence>
<reference evidence="4 5" key="1">
    <citation type="submission" date="2019-05" db="EMBL/GenBank/DDBJ databases">
        <title>Emergence of the Ug99 lineage of the wheat stem rust pathogen through somatic hybridization.</title>
        <authorList>
            <person name="Li F."/>
            <person name="Upadhyaya N.M."/>
            <person name="Sperschneider J."/>
            <person name="Matny O."/>
            <person name="Nguyen-Phuc H."/>
            <person name="Mago R."/>
            <person name="Raley C."/>
            <person name="Miller M.E."/>
            <person name="Silverstein K.A.T."/>
            <person name="Henningsen E."/>
            <person name="Hirsch C.D."/>
            <person name="Visser B."/>
            <person name="Pretorius Z.A."/>
            <person name="Steffenson B.J."/>
            <person name="Schwessinger B."/>
            <person name="Dodds P.N."/>
            <person name="Figueroa M."/>
        </authorList>
    </citation>
    <scope>NUCLEOTIDE SEQUENCE [LARGE SCALE GENOMIC DNA]</scope>
    <source>
        <strain evidence="3">21-0</strain>
        <strain evidence="2 5">Ug99</strain>
    </source>
</reference>
<proteinExistence type="predicted"/>
<dbReference type="AlphaFoldDB" id="A0A5B0LNB2"/>
<dbReference type="EMBL" id="VSWC01000196">
    <property type="protein sequence ID" value="KAA1065689.1"/>
    <property type="molecule type" value="Genomic_DNA"/>
</dbReference>
<gene>
    <name evidence="3" type="ORF">PGT21_007728</name>
    <name evidence="2" type="ORF">PGTUg99_005436</name>
</gene>
<dbReference type="OrthoDB" id="10346601at2759"/>